<organism evidence="1">
    <name type="scientific">hydrothermal vent metagenome</name>
    <dbReference type="NCBI Taxonomy" id="652676"/>
    <lineage>
        <taxon>unclassified sequences</taxon>
        <taxon>metagenomes</taxon>
        <taxon>ecological metagenomes</taxon>
    </lineage>
</organism>
<gene>
    <name evidence="1" type="ORF">MNBD_GAMMA12-2275</name>
</gene>
<accession>A0A3B0YW31</accession>
<protein>
    <submittedName>
        <fullName evidence="1">Uncharacterized protein</fullName>
    </submittedName>
</protein>
<name>A0A3B0YW31_9ZZZZ</name>
<sequence length="285" mass="31736">MTDTAEIAEPLSGDKLYQQRARSALPLLVRQATASTPIIYEDLSHELEMPNPRNLNYVLGSIGQTLLNLSEHWGIEVPPIQCLVVNKNTRLPGEGIGWFITDLSHYKKLSNKQRRQVVDAELQKIYAFDKWPKVLSTLSLEPAQSDFKKLNKKASQFRGGGEGDEHKKLKRFVANNPALFGLPVSTAPGENEHSLPSGDSLDVFFTHRQEHIGIEVKSHISDSADIARGLYQCVKYQAVLEARQAANGQPQNVRTILVLGDELPLDLLPLKNVLGIEVFEKVNAK</sequence>
<dbReference type="AlphaFoldDB" id="A0A3B0YW31"/>
<proteinExistence type="predicted"/>
<dbReference type="EMBL" id="UOFL01000187">
    <property type="protein sequence ID" value="VAW80123.1"/>
    <property type="molecule type" value="Genomic_DNA"/>
</dbReference>
<evidence type="ECO:0000313" key="1">
    <source>
        <dbReference type="EMBL" id="VAW80123.1"/>
    </source>
</evidence>
<reference evidence="1" key="1">
    <citation type="submission" date="2018-06" db="EMBL/GenBank/DDBJ databases">
        <authorList>
            <person name="Zhirakovskaya E."/>
        </authorList>
    </citation>
    <scope>NUCLEOTIDE SEQUENCE</scope>
</reference>